<dbReference type="GO" id="GO:0006325">
    <property type="term" value="P:chromatin organization"/>
    <property type="evidence" value="ECO:0007669"/>
    <property type="project" value="UniProtKB-KW"/>
</dbReference>
<feature type="active site" description="Proton acceptor" evidence="11">
    <location>
        <position position="184"/>
    </location>
</feature>
<dbReference type="Gene3D" id="3.30.200.20">
    <property type="entry name" value="Phosphorylase Kinase, domain 1"/>
    <property type="match status" value="1"/>
</dbReference>
<dbReference type="GO" id="GO:0032506">
    <property type="term" value="P:cytokinetic process"/>
    <property type="evidence" value="ECO:0007669"/>
    <property type="project" value="UniProtKB-ARBA"/>
</dbReference>
<dbReference type="FunFam" id="3.30.200.20:FF:000042">
    <property type="entry name" value="Aurora kinase A"/>
    <property type="match status" value="1"/>
</dbReference>
<comment type="catalytic activity">
    <reaction evidence="10 16">
        <text>L-seryl-[protein] + ATP = O-phospho-L-seryl-[protein] + ADP + H(+)</text>
        <dbReference type="Rhea" id="RHEA:17989"/>
        <dbReference type="Rhea" id="RHEA-COMP:9863"/>
        <dbReference type="Rhea" id="RHEA-COMP:11604"/>
        <dbReference type="ChEBI" id="CHEBI:15378"/>
        <dbReference type="ChEBI" id="CHEBI:29999"/>
        <dbReference type="ChEBI" id="CHEBI:30616"/>
        <dbReference type="ChEBI" id="CHEBI:83421"/>
        <dbReference type="ChEBI" id="CHEBI:456216"/>
        <dbReference type="EC" id="2.7.11.1"/>
    </reaction>
</comment>
<evidence type="ECO:0000256" key="10">
    <source>
        <dbReference type="ARBA" id="ARBA00048679"/>
    </source>
</evidence>
<dbReference type="PROSITE" id="PS50011">
    <property type="entry name" value="PROTEIN_KINASE_DOM"/>
    <property type="match status" value="1"/>
</dbReference>
<evidence type="ECO:0000256" key="11">
    <source>
        <dbReference type="PIRSR" id="PIRSR630616-1"/>
    </source>
</evidence>
<dbReference type="GO" id="GO:0051321">
    <property type="term" value="P:meiotic cell cycle"/>
    <property type="evidence" value="ECO:0007669"/>
    <property type="project" value="UniProtKB-KW"/>
</dbReference>
<keyword evidence="7" id="KW-0156">Chromatin regulator</keyword>
<reference evidence="19" key="1">
    <citation type="submission" date="2020-12" db="UniProtKB">
        <authorList>
            <consortium name="WormBaseParasite"/>
        </authorList>
    </citation>
    <scope>IDENTIFICATION</scope>
    <source>
        <strain evidence="19">MHco3</strain>
    </source>
</reference>
<dbReference type="InterPro" id="IPR011009">
    <property type="entry name" value="Kinase-like_dom_sf"/>
</dbReference>
<evidence type="ECO:0000256" key="13">
    <source>
        <dbReference type="PIRSR" id="PIRSR630616-3"/>
    </source>
</evidence>
<keyword evidence="5 16" id="KW-0418">Kinase</keyword>
<proteinExistence type="inferred from homology"/>
<dbReference type="GO" id="GO:0000070">
    <property type="term" value="P:mitotic sister chromatid segregation"/>
    <property type="evidence" value="ECO:0007669"/>
    <property type="project" value="UniProtKB-ARBA"/>
</dbReference>
<dbReference type="AlphaFoldDB" id="A0A7I4YF83"/>
<dbReference type="OrthoDB" id="377346at2759"/>
<dbReference type="EC" id="2.7.11.1" evidence="16"/>
<feature type="binding site" evidence="12 14">
    <location>
        <position position="90"/>
    </location>
    <ligand>
        <name>ATP</name>
        <dbReference type="ChEBI" id="CHEBI:30616"/>
    </ligand>
</feature>
<sequence>MAEEERNVTGFPGCMADVATPVPVQETQHQTNSNVVSTDLVNSSSEPTRTSSHKMWTIDDFDIGRPLGKGKFGSVFLARYKPERTIVALKVLFKEQIRKHNVAHQVIREIEIQHHLLHPNILRLKGFFHDKQRVYIILEYAEAGELYTRLKKKGKLEEPEAARYVRQLADALAYCHGRQVIHRDIKPENILIDGKGNLKIADFGWAVVSAHSRRETICGTLDYLPPEMISGHTHDSTEITKEKCDSISPLAVDNWAVGVLLFEMLVGRPPFEYPDQAATLQAIMKCRFAIAGRVILVIPSFVSAGPTDLIRRLVVKEPCMRLSIGEILTHPWIVTMAKLPIIHKPEPTATTSSASQVTQSSTE</sequence>
<comment type="similarity">
    <text evidence="16">Belongs to the protein kinase superfamily. Ser/Thr protein kinase family. Aurora subfamily.</text>
</comment>
<keyword evidence="6 12" id="KW-0067">ATP-binding</keyword>
<organism evidence="18 19">
    <name type="scientific">Haemonchus contortus</name>
    <name type="common">Barber pole worm</name>
    <dbReference type="NCBI Taxonomy" id="6289"/>
    <lineage>
        <taxon>Eukaryota</taxon>
        <taxon>Metazoa</taxon>
        <taxon>Ecdysozoa</taxon>
        <taxon>Nematoda</taxon>
        <taxon>Chromadorea</taxon>
        <taxon>Rhabditida</taxon>
        <taxon>Rhabditina</taxon>
        <taxon>Rhabditomorpha</taxon>
        <taxon>Strongyloidea</taxon>
        <taxon>Trichostrongylidae</taxon>
        <taxon>Haemonchus</taxon>
    </lineage>
</organism>
<evidence type="ECO:0000256" key="7">
    <source>
        <dbReference type="ARBA" id="ARBA00022853"/>
    </source>
</evidence>
<evidence type="ECO:0000256" key="1">
    <source>
        <dbReference type="ARBA" id="ARBA00004214"/>
    </source>
</evidence>
<feature type="binding site" evidence="12">
    <location>
        <position position="71"/>
    </location>
    <ligand>
        <name>ATP</name>
        <dbReference type="ChEBI" id="CHEBI:30616"/>
    </ligand>
</feature>
<evidence type="ECO:0000313" key="18">
    <source>
        <dbReference type="Proteomes" id="UP000025227"/>
    </source>
</evidence>
<dbReference type="WBParaSite" id="HCON_00091420-00001">
    <property type="protein sequence ID" value="HCON_00091420-00001"/>
    <property type="gene ID" value="HCON_00091420"/>
</dbReference>
<dbReference type="PANTHER" id="PTHR24350">
    <property type="entry name" value="SERINE/THREONINE-PROTEIN KINASE IAL-RELATED"/>
    <property type="match status" value="1"/>
</dbReference>
<dbReference type="Gene3D" id="1.10.510.10">
    <property type="entry name" value="Transferase(Phosphotransferase) domain 1"/>
    <property type="match status" value="1"/>
</dbReference>
<dbReference type="CDD" id="cd14007">
    <property type="entry name" value="STKc_Aurora"/>
    <property type="match status" value="1"/>
</dbReference>
<evidence type="ECO:0000256" key="12">
    <source>
        <dbReference type="PIRSR" id="PIRSR630616-2"/>
    </source>
</evidence>
<evidence type="ECO:0000256" key="2">
    <source>
        <dbReference type="ARBA" id="ARBA00022527"/>
    </source>
</evidence>
<evidence type="ECO:0000256" key="3">
    <source>
        <dbReference type="ARBA" id="ARBA00022679"/>
    </source>
</evidence>
<dbReference type="SMART" id="SM00220">
    <property type="entry name" value="S_TKc"/>
    <property type="match status" value="1"/>
</dbReference>
<dbReference type="InterPro" id="IPR017441">
    <property type="entry name" value="Protein_kinase_ATP_BS"/>
</dbReference>
<evidence type="ECO:0000256" key="15">
    <source>
        <dbReference type="RuleBase" id="RU000304"/>
    </source>
</evidence>
<comment type="subcellular location">
    <subcellularLocation>
        <location evidence="1">Midbody</location>
    </subcellularLocation>
</comment>
<evidence type="ECO:0000256" key="4">
    <source>
        <dbReference type="ARBA" id="ARBA00022741"/>
    </source>
</evidence>
<dbReference type="SUPFAM" id="SSF56112">
    <property type="entry name" value="Protein kinase-like (PK-like)"/>
    <property type="match status" value="1"/>
</dbReference>
<protein>
    <recommendedName>
        <fullName evidence="16">Aurora kinase</fullName>
        <ecNumber evidence="16">2.7.11.1</ecNumber>
    </recommendedName>
</protein>
<keyword evidence="4 12" id="KW-0547">Nucleotide-binding</keyword>
<dbReference type="PROSITE" id="PS00107">
    <property type="entry name" value="PROTEIN_KINASE_ATP"/>
    <property type="match status" value="1"/>
</dbReference>
<feature type="binding site" evidence="12">
    <location>
        <begin position="139"/>
        <end position="141"/>
    </location>
    <ligand>
        <name>ATP</name>
        <dbReference type="ChEBI" id="CHEBI:30616"/>
    </ligand>
</feature>
<dbReference type="GO" id="GO:0004674">
    <property type="term" value="F:protein serine/threonine kinase activity"/>
    <property type="evidence" value="ECO:0007669"/>
    <property type="project" value="UniProtKB-KW"/>
</dbReference>
<evidence type="ECO:0000256" key="5">
    <source>
        <dbReference type="ARBA" id="ARBA00022777"/>
    </source>
</evidence>
<dbReference type="Proteomes" id="UP000025227">
    <property type="component" value="Unplaced"/>
</dbReference>
<keyword evidence="18" id="KW-1185">Reference proteome</keyword>
<dbReference type="InterPro" id="IPR000719">
    <property type="entry name" value="Prot_kinase_dom"/>
</dbReference>
<evidence type="ECO:0000313" key="19">
    <source>
        <dbReference type="WBParaSite" id="HCON_00091420-00001"/>
    </source>
</evidence>
<keyword evidence="2 15" id="KW-0723">Serine/threonine-protein kinase</keyword>
<feature type="domain" description="Protein kinase" evidence="17">
    <location>
        <begin position="61"/>
        <end position="333"/>
    </location>
</feature>
<evidence type="ECO:0000256" key="14">
    <source>
        <dbReference type="PROSITE-ProRule" id="PRU10141"/>
    </source>
</evidence>
<dbReference type="PROSITE" id="PS00108">
    <property type="entry name" value="PROTEIN_KINASE_ST"/>
    <property type="match status" value="1"/>
</dbReference>
<accession>A0A7I4YF83</accession>
<name>A0A7I4YF83_HAECO</name>
<feature type="binding site" evidence="12">
    <location>
        <position position="202"/>
    </location>
    <ligand>
        <name>ATP</name>
        <dbReference type="ChEBI" id="CHEBI:30616"/>
    </ligand>
</feature>
<dbReference type="InterPro" id="IPR030616">
    <property type="entry name" value="Aur-like"/>
</dbReference>
<dbReference type="FunFam" id="1.10.510.10:FF:000235">
    <property type="entry name" value="Serine/threonine-protein kinase ark1"/>
    <property type="match status" value="1"/>
</dbReference>
<evidence type="ECO:0000259" key="17">
    <source>
        <dbReference type="PROSITE" id="PS50011"/>
    </source>
</evidence>
<evidence type="ECO:0000256" key="6">
    <source>
        <dbReference type="ARBA" id="ARBA00022840"/>
    </source>
</evidence>
<dbReference type="GO" id="GO:0005524">
    <property type="term" value="F:ATP binding"/>
    <property type="evidence" value="ECO:0007669"/>
    <property type="project" value="UniProtKB-UniRule"/>
</dbReference>
<evidence type="ECO:0000256" key="16">
    <source>
        <dbReference type="RuleBase" id="RU367134"/>
    </source>
</evidence>
<dbReference type="OMA" id="HTLCGTM"/>
<keyword evidence="3 16" id="KW-0808">Transferase</keyword>
<feature type="binding site" evidence="12">
    <location>
        <begin position="188"/>
        <end position="189"/>
    </location>
    <ligand>
        <name>ATP</name>
        <dbReference type="ChEBI" id="CHEBI:30616"/>
    </ligand>
</feature>
<dbReference type="GO" id="GO:0030261">
    <property type="term" value="P:chromosome condensation"/>
    <property type="evidence" value="ECO:0007669"/>
    <property type="project" value="UniProtKB-ARBA"/>
</dbReference>
<comment type="catalytic activity">
    <reaction evidence="9 16">
        <text>L-threonyl-[protein] + ATP = O-phospho-L-threonyl-[protein] + ADP + H(+)</text>
        <dbReference type="Rhea" id="RHEA:46608"/>
        <dbReference type="Rhea" id="RHEA-COMP:11060"/>
        <dbReference type="Rhea" id="RHEA-COMP:11605"/>
        <dbReference type="ChEBI" id="CHEBI:15378"/>
        <dbReference type="ChEBI" id="CHEBI:30013"/>
        <dbReference type="ChEBI" id="CHEBI:30616"/>
        <dbReference type="ChEBI" id="CHEBI:61977"/>
        <dbReference type="ChEBI" id="CHEBI:456216"/>
        <dbReference type="EC" id="2.7.11.1"/>
    </reaction>
</comment>
<dbReference type="Pfam" id="PF00069">
    <property type="entry name" value="Pkinase"/>
    <property type="match status" value="1"/>
</dbReference>
<dbReference type="GO" id="GO:0030496">
    <property type="term" value="C:midbody"/>
    <property type="evidence" value="ECO:0007669"/>
    <property type="project" value="UniProtKB-SubCell"/>
</dbReference>
<feature type="cross-link" description="Glycyl lysine isopeptide (Lys-Gly) (interchain with G-Cter in SUMO2)" evidence="13">
    <location>
        <position position="186"/>
    </location>
</feature>
<evidence type="ECO:0000256" key="9">
    <source>
        <dbReference type="ARBA" id="ARBA00047899"/>
    </source>
</evidence>
<dbReference type="InterPro" id="IPR008271">
    <property type="entry name" value="Ser/Thr_kinase_AS"/>
</dbReference>
<keyword evidence="8" id="KW-0469">Meiosis</keyword>
<evidence type="ECO:0000256" key="8">
    <source>
        <dbReference type="ARBA" id="ARBA00023254"/>
    </source>
</evidence>